<reference evidence="2" key="2">
    <citation type="submission" date="2025-09" db="UniProtKB">
        <authorList>
            <consortium name="Ensembl"/>
        </authorList>
    </citation>
    <scope>IDENTIFICATION</scope>
</reference>
<dbReference type="RefSeq" id="XP_044284382.1">
    <property type="nucleotide sequence ID" value="XM_044428447.1"/>
</dbReference>
<dbReference type="OMA" id="CKGINYT"/>
<keyword evidence="1" id="KW-0732">Signal</keyword>
<evidence type="ECO:0000313" key="3">
    <source>
        <dbReference type="Proteomes" id="UP000694545"/>
    </source>
</evidence>
<dbReference type="RefSeq" id="XP_044284380.1">
    <property type="nucleotide sequence ID" value="XM_044428445.1"/>
</dbReference>
<evidence type="ECO:0000256" key="1">
    <source>
        <dbReference type="SAM" id="SignalP"/>
    </source>
</evidence>
<gene>
    <name evidence="2" type="primary">LOC123022600</name>
</gene>
<dbReference type="AlphaFoldDB" id="A0A8D2LWT3"/>
<reference evidence="2" key="1">
    <citation type="submission" date="2025-08" db="UniProtKB">
        <authorList>
            <consortium name="Ensembl"/>
        </authorList>
    </citation>
    <scope>IDENTIFICATION</scope>
</reference>
<protein>
    <submittedName>
        <fullName evidence="2">Uncharacterized protein</fullName>
    </submittedName>
</protein>
<feature type="signal peptide" evidence="1">
    <location>
        <begin position="1"/>
        <end position="25"/>
    </location>
</feature>
<accession>A0A8D2LWT3</accession>
<dbReference type="Proteomes" id="UP000694545">
    <property type="component" value="Unplaced"/>
</dbReference>
<dbReference type="Ensembl" id="ENSVKKT00000028618.1">
    <property type="protein sequence ID" value="ENSVKKP00000027945.1"/>
    <property type="gene ID" value="ENSVKKG00000018115.1"/>
</dbReference>
<keyword evidence="3" id="KW-1185">Reference proteome</keyword>
<dbReference type="RefSeq" id="XP_044284378.1">
    <property type="nucleotide sequence ID" value="XM_044428443.1"/>
</dbReference>
<organism evidence="2 3">
    <name type="scientific">Varanus komodoensis</name>
    <name type="common">Komodo dragon</name>
    <dbReference type="NCBI Taxonomy" id="61221"/>
    <lineage>
        <taxon>Eukaryota</taxon>
        <taxon>Metazoa</taxon>
        <taxon>Chordata</taxon>
        <taxon>Craniata</taxon>
        <taxon>Vertebrata</taxon>
        <taxon>Euteleostomi</taxon>
        <taxon>Lepidosauria</taxon>
        <taxon>Squamata</taxon>
        <taxon>Bifurcata</taxon>
        <taxon>Unidentata</taxon>
        <taxon>Episquamata</taxon>
        <taxon>Toxicofera</taxon>
        <taxon>Anguimorpha</taxon>
        <taxon>Paleoanguimorpha</taxon>
        <taxon>Varanoidea</taxon>
        <taxon>Varanidae</taxon>
        <taxon>Varanus</taxon>
    </lineage>
</organism>
<dbReference type="PANTHER" id="PTHR34261:SF1">
    <property type="entry name" value="TUBULIN POLYMERIZATION-PROMOTING PROTEIN"/>
    <property type="match status" value="1"/>
</dbReference>
<evidence type="ECO:0000313" key="2">
    <source>
        <dbReference type="Ensembl" id="ENSVKKP00000027945.1"/>
    </source>
</evidence>
<dbReference type="RefSeq" id="XP_044284381.1">
    <property type="nucleotide sequence ID" value="XM_044428446.1"/>
</dbReference>
<dbReference type="KEGG" id="vko:123022600"/>
<proteinExistence type="predicted"/>
<dbReference type="OrthoDB" id="8913316at2759"/>
<dbReference type="InterPro" id="IPR053358">
    <property type="entry name" value="Diff-assoc_signaling"/>
</dbReference>
<name>A0A8D2LWT3_VARKO</name>
<dbReference type="RefSeq" id="XP_044284383.1">
    <property type="nucleotide sequence ID" value="XM_044428448.1"/>
</dbReference>
<sequence>MQDLMKMMSAVLALLALFFIMQTSGSHVTIHYTSSGGICGDMCGYHGYGYTWCRQSGGNGNDWDYCSLEEGLDASGANCASSCDVWGGSYRYCYLKNGGWHYCGLVGQQEALEYSQENHRCLTSCQTSNGSFQCKTAHGTERCSPFRDVTPTGLPCNSNYRCAKYGHSVYRCHLDESDAGWDHCGRKSLDRCVWVHTKSNSSQVEYCTLFKSQMEGKVIFRRERQDNMLSPTKAQFQRAVRLIDQIDSVRSLPMSGDQAEIRLYKQEDISCKGINYTNVELQIISTTAEPIAHVIFPESLTTVHTLRLAFYTSLHSAFYSPAYSIAVSTDEPMLCSMDHQ</sequence>
<dbReference type="PANTHER" id="PTHR34261">
    <property type="entry name" value="APC REGULATOR OF WNT-SIGNALING PATHWAY-RELATED"/>
    <property type="match status" value="1"/>
</dbReference>
<dbReference type="GeneID" id="123022600"/>
<feature type="chain" id="PRO_5034343384" evidence="1">
    <location>
        <begin position="26"/>
        <end position="340"/>
    </location>
</feature>